<evidence type="ECO:0000256" key="9">
    <source>
        <dbReference type="SAM" id="SignalP"/>
    </source>
</evidence>
<organism evidence="11 12">
    <name type="scientific">Bacillus methanolicus (strain MGA3 / ATCC 53907)</name>
    <dbReference type="NCBI Taxonomy" id="796606"/>
    <lineage>
        <taxon>Bacteria</taxon>
        <taxon>Bacillati</taxon>
        <taxon>Bacillota</taxon>
        <taxon>Bacilli</taxon>
        <taxon>Bacillales</taxon>
        <taxon>Bacillaceae</taxon>
        <taxon>Bacillus</taxon>
    </lineage>
</organism>
<name>I3EAX9_BACMM</name>
<proteinExistence type="predicted"/>
<evidence type="ECO:0000313" key="11">
    <source>
        <dbReference type="EMBL" id="AIE61338.1"/>
    </source>
</evidence>
<dbReference type="GO" id="GO:0020037">
    <property type="term" value="F:heme binding"/>
    <property type="evidence" value="ECO:0007669"/>
    <property type="project" value="InterPro"/>
</dbReference>
<feature type="binding site" description="axial binding residue" evidence="7">
    <location>
        <position position="60"/>
    </location>
    <ligand>
        <name>heme c</name>
        <dbReference type="ChEBI" id="CHEBI:61717"/>
    </ligand>
    <ligandPart>
        <name>Fe</name>
        <dbReference type="ChEBI" id="CHEBI:18248"/>
    </ligandPart>
</feature>
<feature type="binding site" description="covalent" evidence="6">
    <location>
        <position position="56"/>
    </location>
    <ligand>
        <name>heme c</name>
        <dbReference type="ChEBI" id="CHEBI:61717"/>
    </ligand>
</feature>
<evidence type="ECO:0000256" key="6">
    <source>
        <dbReference type="PIRSR" id="PIRSR000025-1"/>
    </source>
</evidence>
<dbReference type="AlphaFoldDB" id="I3EAX9"/>
<dbReference type="InterPro" id="IPR054782">
    <property type="entry name" value="Cytochro_C551"/>
</dbReference>
<dbReference type="GO" id="GO:0016020">
    <property type="term" value="C:membrane"/>
    <property type="evidence" value="ECO:0007669"/>
    <property type="project" value="InterPro"/>
</dbReference>
<feature type="binding site" description="axial binding residue" evidence="7">
    <location>
        <position position="95"/>
    </location>
    <ligand>
        <name>heme c</name>
        <dbReference type="ChEBI" id="CHEBI:61717"/>
    </ligand>
    <ligandPart>
        <name>Fe</name>
        <dbReference type="ChEBI" id="CHEBI:18248"/>
    </ligandPart>
</feature>
<evidence type="ECO:0000313" key="12">
    <source>
        <dbReference type="Proteomes" id="UP000027602"/>
    </source>
</evidence>
<dbReference type="PIRSF" id="PIRSF000025">
    <property type="entry name" value="Cytc_Bsub_c550"/>
    <property type="match status" value="1"/>
</dbReference>
<dbReference type="eggNOG" id="COG2010">
    <property type="taxonomic scope" value="Bacteria"/>
</dbReference>
<keyword evidence="3 7" id="KW-0479">Metal-binding</keyword>
<dbReference type="GO" id="GO:0009055">
    <property type="term" value="F:electron transfer activity"/>
    <property type="evidence" value="ECO:0007669"/>
    <property type="project" value="InterPro"/>
</dbReference>
<dbReference type="PANTHER" id="PTHR37823">
    <property type="entry name" value="CYTOCHROME C-553-LIKE"/>
    <property type="match status" value="1"/>
</dbReference>
<dbReference type="HOGENOM" id="CLU_134966_2_0_9"/>
<protein>
    <submittedName>
        <fullName evidence="11">Cytochrome c-551</fullName>
    </submittedName>
</protein>
<feature type="chain" id="PRO_5039178255" evidence="9">
    <location>
        <begin position="18"/>
        <end position="116"/>
    </location>
</feature>
<feature type="signal peptide" evidence="9">
    <location>
        <begin position="1"/>
        <end position="17"/>
    </location>
</feature>
<evidence type="ECO:0000256" key="4">
    <source>
        <dbReference type="ARBA" id="ARBA00022982"/>
    </source>
</evidence>
<evidence type="ECO:0000256" key="1">
    <source>
        <dbReference type="ARBA" id="ARBA00022448"/>
    </source>
</evidence>
<dbReference type="PANTHER" id="PTHR37823:SF4">
    <property type="entry name" value="MENAQUINOL-CYTOCHROME C REDUCTASE CYTOCHROME B_C SUBUNIT"/>
    <property type="match status" value="1"/>
</dbReference>
<dbReference type="STRING" id="796606.BMMGA3_14905"/>
<dbReference type="PROSITE" id="PS51257">
    <property type="entry name" value="PROKAR_LIPOPROTEIN"/>
    <property type="match status" value="1"/>
</dbReference>
<keyword evidence="4" id="KW-0249">Electron transport</keyword>
<sequence>MKKKLLALLMGASLVLAACGGGNEANKNDNTSTNNGGGGTTTANAGDPQKIFNQKCSSCHGQNLEGGVGPNLQKVGSKLSKDEIEKTIANGRGAMPKGLLQGDELSAVAQWLSNKK</sequence>
<feature type="domain" description="Cytochrome c" evidence="10">
    <location>
        <begin position="43"/>
        <end position="116"/>
    </location>
</feature>
<gene>
    <name evidence="11" type="ORF">BMMGA3_14905</name>
</gene>
<dbReference type="RefSeq" id="WP_003346415.1">
    <property type="nucleotide sequence ID" value="NZ_ADWW01000001.1"/>
</dbReference>
<dbReference type="OrthoDB" id="7933886at2"/>
<evidence type="ECO:0000256" key="7">
    <source>
        <dbReference type="PIRSR" id="PIRSR000025-2"/>
    </source>
</evidence>
<dbReference type="InterPro" id="IPR036909">
    <property type="entry name" value="Cyt_c-like_dom_sf"/>
</dbReference>
<keyword evidence="5 7" id="KW-0408">Iron</keyword>
<feature type="region of interest" description="Disordered" evidence="8">
    <location>
        <begin position="22"/>
        <end position="46"/>
    </location>
</feature>
<keyword evidence="2 6" id="KW-0349">Heme</keyword>
<dbReference type="NCBIfam" id="NF045774">
    <property type="entry name" value="cytochro_C551"/>
    <property type="match status" value="1"/>
</dbReference>
<evidence type="ECO:0000256" key="8">
    <source>
        <dbReference type="SAM" id="MobiDB-lite"/>
    </source>
</evidence>
<comment type="PTM">
    <text evidence="6">Binds 1 heme c group covalently per subunit.</text>
</comment>
<feature type="binding site" description="covalent" evidence="6">
    <location>
        <position position="59"/>
    </location>
    <ligand>
        <name>heme c</name>
        <dbReference type="ChEBI" id="CHEBI:61717"/>
    </ligand>
</feature>
<keyword evidence="12" id="KW-1185">Reference proteome</keyword>
<dbReference type="Pfam" id="PF13442">
    <property type="entry name" value="Cytochrome_CBB3"/>
    <property type="match status" value="1"/>
</dbReference>
<keyword evidence="1" id="KW-0813">Transport</keyword>
<reference evidence="11 12" key="1">
    <citation type="journal article" date="2015" name="BMC Genomics">
        <title>Transcriptome analysis of thermophilic methylotrophic Bacillus methanolicus MGA3 using RNA-sequencing provides detailed insights into its previously uncharted transcriptional landscape.</title>
        <authorList>
            <person name="Irla M."/>
            <person name="Neshat A."/>
            <person name="Brautaset T."/>
            <person name="Ruckert C."/>
            <person name="Kalinowski J."/>
            <person name="Wendisch V.F."/>
        </authorList>
    </citation>
    <scope>NUCLEOTIDE SEQUENCE [LARGE SCALE GENOMIC DNA]</scope>
    <source>
        <strain evidence="12">MGA3 / ATCC 53907</strain>
    </source>
</reference>
<dbReference type="GO" id="GO:0005506">
    <property type="term" value="F:iron ion binding"/>
    <property type="evidence" value="ECO:0007669"/>
    <property type="project" value="InterPro"/>
</dbReference>
<dbReference type="EMBL" id="CP007739">
    <property type="protein sequence ID" value="AIE61338.1"/>
    <property type="molecule type" value="Genomic_DNA"/>
</dbReference>
<dbReference type="Proteomes" id="UP000027602">
    <property type="component" value="Chromosome"/>
</dbReference>
<evidence type="ECO:0000256" key="5">
    <source>
        <dbReference type="ARBA" id="ARBA00023004"/>
    </source>
</evidence>
<dbReference type="PROSITE" id="PS51007">
    <property type="entry name" value="CYTC"/>
    <property type="match status" value="1"/>
</dbReference>
<evidence type="ECO:0000256" key="2">
    <source>
        <dbReference type="ARBA" id="ARBA00022617"/>
    </source>
</evidence>
<keyword evidence="9" id="KW-0732">Signal</keyword>
<dbReference type="KEGG" id="bmet:BMMGA3_14905"/>
<evidence type="ECO:0000259" key="10">
    <source>
        <dbReference type="PROSITE" id="PS51007"/>
    </source>
</evidence>
<dbReference type="InterPro" id="IPR051811">
    <property type="entry name" value="Cytochrome_c550/c551-like"/>
</dbReference>
<dbReference type="InterPro" id="IPR009056">
    <property type="entry name" value="Cyt_c-like_dom"/>
</dbReference>
<evidence type="ECO:0000256" key="3">
    <source>
        <dbReference type="ARBA" id="ARBA00022723"/>
    </source>
</evidence>
<dbReference type="InterPro" id="IPR012218">
    <property type="entry name" value="Cyt_c_BACSU-c550-type"/>
</dbReference>
<accession>I3EAX9</accession>
<dbReference type="Gene3D" id="1.10.760.10">
    <property type="entry name" value="Cytochrome c-like domain"/>
    <property type="match status" value="1"/>
</dbReference>
<dbReference type="SUPFAM" id="SSF46626">
    <property type="entry name" value="Cytochrome c"/>
    <property type="match status" value="1"/>
</dbReference>